<accession>A0A9N8EGE0</accession>
<dbReference type="SUPFAM" id="SSF81301">
    <property type="entry name" value="Nucleotidyltransferase"/>
    <property type="match status" value="1"/>
</dbReference>
<dbReference type="OrthoDB" id="9978031at2759"/>
<dbReference type="AlphaFoldDB" id="A0A9N8EGE0"/>
<evidence type="ECO:0000313" key="3">
    <source>
        <dbReference type="EMBL" id="CAB9519729.1"/>
    </source>
</evidence>
<organism evidence="3 4">
    <name type="scientific">Seminavis robusta</name>
    <dbReference type="NCBI Taxonomy" id="568900"/>
    <lineage>
        <taxon>Eukaryota</taxon>
        <taxon>Sar</taxon>
        <taxon>Stramenopiles</taxon>
        <taxon>Ochrophyta</taxon>
        <taxon>Bacillariophyta</taxon>
        <taxon>Bacillariophyceae</taxon>
        <taxon>Bacillariophycidae</taxon>
        <taxon>Naviculales</taxon>
        <taxon>Naviculaceae</taxon>
        <taxon>Seminavis</taxon>
    </lineage>
</organism>
<proteinExistence type="inferred from homology"/>
<dbReference type="Gene3D" id="3.30.460.10">
    <property type="entry name" value="Beta Polymerase, domain 2"/>
    <property type="match status" value="1"/>
</dbReference>
<evidence type="ECO:0000259" key="2">
    <source>
        <dbReference type="Pfam" id="PF10421"/>
    </source>
</evidence>
<dbReference type="GO" id="GO:0001730">
    <property type="term" value="F:2'-5'-oligoadenylate synthetase activity"/>
    <property type="evidence" value="ECO:0007669"/>
    <property type="project" value="TreeGrafter"/>
</dbReference>
<gene>
    <name evidence="3" type="ORF">SEMRO_1041_G234560.1</name>
</gene>
<dbReference type="EMBL" id="CAICTM010001039">
    <property type="protein sequence ID" value="CAB9519729.1"/>
    <property type="molecule type" value="Genomic_DNA"/>
</dbReference>
<comment type="similarity">
    <text evidence="1">Belongs to the 2-5A synthase family.</text>
</comment>
<dbReference type="SUPFAM" id="SSF81631">
    <property type="entry name" value="PAP/OAS1 substrate-binding domain"/>
    <property type="match status" value="1"/>
</dbReference>
<evidence type="ECO:0000256" key="1">
    <source>
        <dbReference type="ARBA" id="ARBA00009526"/>
    </source>
</evidence>
<protein>
    <recommendedName>
        <fullName evidence="2">2'-5'-oligoadenylate synthetase 1 domain-containing protein</fullName>
    </recommendedName>
</protein>
<dbReference type="InterPro" id="IPR018952">
    <property type="entry name" value="2-5-oligoAdlate_synth_1_dom2/C"/>
</dbReference>
<reference evidence="3" key="1">
    <citation type="submission" date="2020-06" db="EMBL/GenBank/DDBJ databases">
        <authorList>
            <consortium name="Plant Systems Biology data submission"/>
        </authorList>
    </citation>
    <scope>NUCLEOTIDE SEQUENCE</scope>
    <source>
        <strain evidence="3">D6</strain>
    </source>
</reference>
<dbReference type="Proteomes" id="UP001153069">
    <property type="component" value="Unassembled WGS sequence"/>
</dbReference>
<dbReference type="GO" id="GO:0016020">
    <property type="term" value="C:membrane"/>
    <property type="evidence" value="ECO:0007669"/>
    <property type="project" value="TreeGrafter"/>
</dbReference>
<comment type="caution">
    <text evidence="3">The sequence shown here is derived from an EMBL/GenBank/DDBJ whole genome shotgun (WGS) entry which is preliminary data.</text>
</comment>
<evidence type="ECO:0000313" key="4">
    <source>
        <dbReference type="Proteomes" id="UP001153069"/>
    </source>
</evidence>
<name>A0A9N8EGE0_9STRA</name>
<dbReference type="GO" id="GO:0005829">
    <property type="term" value="C:cytosol"/>
    <property type="evidence" value="ECO:0007669"/>
    <property type="project" value="TreeGrafter"/>
</dbReference>
<dbReference type="PANTHER" id="PTHR11258:SF11">
    <property type="entry name" value="C2H2-TYPE DOMAIN-CONTAINING PROTEIN"/>
    <property type="match status" value="1"/>
</dbReference>
<keyword evidence="4" id="KW-1185">Reference proteome</keyword>
<dbReference type="GO" id="GO:0005654">
    <property type="term" value="C:nucleoplasm"/>
    <property type="evidence" value="ECO:0007669"/>
    <property type="project" value="TreeGrafter"/>
</dbReference>
<dbReference type="Gene3D" id="1.10.1410.20">
    <property type="entry name" value="2'-5'-oligoadenylate synthetase 1, domain 2"/>
    <property type="match status" value="1"/>
</dbReference>
<feature type="domain" description="2'-5'-oligoadenylate synthetase 1" evidence="2">
    <location>
        <begin position="155"/>
        <end position="280"/>
    </location>
</feature>
<sequence length="307" mass="35380">MAEYWDWFDCDSKSAQTRYVYGLRPDKDDIRNDRSALAKVAHCIHTHVKSSEIPIQLVKTCGSVGKNTDSSISSDLDLVIFIDELKPHELANKISGILDKIQDAMDEQYPGTRDEDWYRKFGLRYVIAGMEIDILIGCTTVKPKDFLTVDDANQRAYMSASASRYATNFMKKQGRLFKDLVRVAKDWRDSFPGWPNQCKPKSYLLEVLMLHSCRQARPRFFVKKHKKNTFKQSIRTTPNLVAFFMLQFFDMIGNIITIEPKVTRHATALVLDPANPTNNLWLTLADPTLFINRAKKTAELLREEMEE</sequence>
<dbReference type="PANTHER" id="PTHR11258">
    <property type="entry name" value="2-5 OLIGOADENYLATE SYNTHETASE"/>
    <property type="match status" value="1"/>
</dbReference>
<dbReference type="PROSITE" id="PS50152">
    <property type="entry name" value="25A_SYNTH_3"/>
    <property type="match status" value="1"/>
</dbReference>
<dbReference type="InterPro" id="IPR043519">
    <property type="entry name" value="NT_sf"/>
</dbReference>
<dbReference type="Pfam" id="PF10421">
    <property type="entry name" value="OAS1_C"/>
    <property type="match status" value="1"/>
</dbReference>
<dbReference type="GO" id="GO:0003725">
    <property type="term" value="F:double-stranded RNA binding"/>
    <property type="evidence" value="ECO:0007669"/>
    <property type="project" value="TreeGrafter"/>
</dbReference>